<dbReference type="PANTHER" id="PTHR47718:SF9">
    <property type="entry name" value="PROTEIN FAR1-RELATED SEQUENCE"/>
    <property type="match status" value="1"/>
</dbReference>
<accession>A0A9Q1H021</accession>
<dbReference type="Pfam" id="PF26175">
    <property type="entry name" value="HTH_FAR1"/>
    <property type="match status" value="1"/>
</dbReference>
<evidence type="ECO:0000259" key="2">
    <source>
        <dbReference type="Pfam" id="PF26175"/>
    </source>
</evidence>
<dbReference type="PANTHER" id="PTHR47718">
    <property type="entry name" value="OS01G0519700 PROTEIN"/>
    <property type="match status" value="1"/>
</dbReference>
<comment type="caution">
    <text evidence="3">The sequence shown here is derived from an EMBL/GenBank/DDBJ whole genome shotgun (WGS) entry which is preliminary data.</text>
</comment>
<protein>
    <recommendedName>
        <fullName evidence="5">Protein FAR1-RELATED SEQUENCE</fullName>
    </recommendedName>
</protein>
<gene>
    <name evidence="3" type="ORF">Cgig2_020724</name>
</gene>
<keyword evidence="4" id="KW-1185">Reference proteome</keyword>
<dbReference type="AlphaFoldDB" id="A0A9Q1H021"/>
<name>A0A9Q1H021_9CARY</name>
<dbReference type="Proteomes" id="UP001153076">
    <property type="component" value="Unassembled WGS sequence"/>
</dbReference>
<dbReference type="Pfam" id="PF10551">
    <property type="entry name" value="MULE"/>
    <property type="match status" value="1"/>
</dbReference>
<dbReference type="EMBL" id="JAKOGI010001125">
    <property type="protein sequence ID" value="KAJ8427598.1"/>
    <property type="molecule type" value="Genomic_DNA"/>
</dbReference>
<feature type="domain" description="FAR1-related sequence 11-like HTH-like" evidence="2">
    <location>
        <begin position="23"/>
        <end position="76"/>
    </location>
</feature>
<evidence type="ECO:0000313" key="4">
    <source>
        <dbReference type="Proteomes" id="UP001153076"/>
    </source>
</evidence>
<dbReference type="InterPro" id="IPR018289">
    <property type="entry name" value="MULE_transposase_dom"/>
</dbReference>
<dbReference type="OrthoDB" id="1669238at2759"/>
<evidence type="ECO:0000259" key="1">
    <source>
        <dbReference type="Pfam" id="PF10551"/>
    </source>
</evidence>
<sequence>MLTTHTRDLLSPSEMRFLPTKRSISPEDESRTLLYKDASLSVRQIVRVIELENNVQHGTLPFLDRDIHNLFVKVRKKLAASDMKDLLDYLKFEQKASSKFYYAFTTFISMMGKTPKTTITDQDPWLTDAIVTEMSITKHIFCIWHITSKFSGWFCTILHSDYQYWCANFFKLYSLTLSKEFEPEWPLLVEKYDLINHKHI</sequence>
<dbReference type="InterPro" id="IPR058778">
    <property type="entry name" value="HTH_FAR1-11-like"/>
</dbReference>
<evidence type="ECO:0008006" key="5">
    <source>
        <dbReference type="Google" id="ProtNLM"/>
    </source>
</evidence>
<proteinExistence type="predicted"/>
<reference evidence="3" key="1">
    <citation type="submission" date="2022-04" db="EMBL/GenBank/DDBJ databases">
        <title>Carnegiea gigantea Genome sequencing and assembly v2.</title>
        <authorList>
            <person name="Copetti D."/>
            <person name="Sanderson M.J."/>
            <person name="Burquez A."/>
            <person name="Wojciechowski M.F."/>
        </authorList>
    </citation>
    <scope>NUCLEOTIDE SEQUENCE</scope>
    <source>
        <strain evidence="3">SGP5-SGP5p</strain>
        <tissue evidence="3">Aerial part</tissue>
    </source>
</reference>
<evidence type="ECO:0000313" key="3">
    <source>
        <dbReference type="EMBL" id="KAJ8427598.1"/>
    </source>
</evidence>
<feature type="domain" description="MULE transposase" evidence="1">
    <location>
        <begin position="97"/>
        <end position="148"/>
    </location>
</feature>
<organism evidence="3 4">
    <name type="scientific">Carnegiea gigantea</name>
    <dbReference type="NCBI Taxonomy" id="171969"/>
    <lineage>
        <taxon>Eukaryota</taxon>
        <taxon>Viridiplantae</taxon>
        <taxon>Streptophyta</taxon>
        <taxon>Embryophyta</taxon>
        <taxon>Tracheophyta</taxon>
        <taxon>Spermatophyta</taxon>
        <taxon>Magnoliopsida</taxon>
        <taxon>eudicotyledons</taxon>
        <taxon>Gunneridae</taxon>
        <taxon>Pentapetalae</taxon>
        <taxon>Caryophyllales</taxon>
        <taxon>Cactineae</taxon>
        <taxon>Cactaceae</taxon>
        <taxon>Cactoideae</taxon>
        <taxon>Echinocereeae</taxon>
        <taxon>Carnegiea</taxon>
    </lineage>
</organism>